<keyword evidence="2" id="KW-0547">Nucleotide-binding</keyword>
<sequence>MAAIPVNQCPKIPGVFKSLPSVLAVLSNYAEDKPVKELLDIYNKNAETWQSIEKPREHKFIVFEGLDGSGKSLLTKLTASRLKGKCVVTPPKCISHLRAHFDSLEDQHLRRAFYSLGNYLAAGEVRALLRHNSVIMDRFWHSTAAYAIANQGELGDVPQSIYSWPSDLLKPDLAVFLTVSEDVRIERMSRRKNFTWEEDQLKANADYRNLLTETYRKMESPSLEFINCDGPAEDVVDEVVSLCSEN</sequence>
<dbReference type="PANTHER" id="PTHR10344:SF4">
    <property type="entry name" value="UMP-CMP KINASE 2, MITOCHONDRIAL"/>
    <property type="match status" value="1"/>
</dbReference>
<keyword evidence="3" id="KW-0067">ATP-binding</keyword>
<name>A0ABN7AXI1_9HEMI</name>
<keyword evidence="5" id="KW-0418">Kinase</keyword>
<dbReference type="Gene3D" id="3.40.50.300">
    <property type="entry name" value="P-loop containing nucleotide triphosphate hydrolases"/>
    <property type="match status" value="1"/>
</dbReference>
<dbReference type="SUPFAM" id="SSF52540">
    <property type="entry name" value="P-loop containing nucleoside triphosphate hydrolases"/>
    <property type="match status" value="1"/>
</dbReference>
<feature type="domain" description="Thymidylate kinase-like" evidence="4">
    <location>
        <begin position="63"/>
        <end position="238"/>
    </location>
</feature>
<evidence type="ECO:0000313" key="5">
    <source>
        <dbReference type="EMBL" id="BES96891.1"/>
    </source>
</evidence>
<dbReference type="InterPro" id="IPR027417">
    <property type="entry name" value="P-loop_NTPase"/>
</dbReference>
<dbReference type="EMBL" id="AP028915">
    <property type="protein sequence ID" value="BES96891.1"/>
    <property type="molecule type" value="Genomic_DNA"/>
</dbReference>
<comment type="similarity">
    <text evidence="1">Belongs to the thymidylate kinase family.</text>
</comment>
<evidence type="ECO:0000256" key="1">
    <source>
        <dbReference type="ARBA" id="ARBA00009776"/>
    </source>
</evidence>
<reference evidence="5 6" key="1">
    <citation type="submission" date="2023-09" db="EMBL/GenBank/DDBJ databases">
        <title>Nesidiocoris tenuis whole genome shotgun sequence.</title>
        <authorList>
            <person name="Shibata T."/>
            <person name="Shimoda M."/>
            <person name="Kobayashi T."/>
            <person name="Uehara T."/>
        </authorList>
    </citation>
    <scope>NUCLEOTIDE SEQUENCE [LARGE SCALE GENOMIC DNA]</scope>
    <source>
        <strain evidence="5 6">Japan</strain>
    </source>
</reference>
<dbReference type="Pfam" id="PF02223">
    <property type="entry name" value="Thymidylate_kin"/>
    <property type="match status" value="1"/>
</dbReference>
<dbReference type="Proteomes" id="UP001307889">
    <property type="component" value="Chromosome 7"/>
</dbReference>
<organism evidence="5 6">
    <name type="scientific">Nesidiocoris tenuis</name>
    <dbReference type="NCBI Taxonomy" id="355587"/>
    <lineage>
        <taxon>Eukaryota</taxon>
        <taxon>Metazoa</taxon>
        <taxon>Ecdysozoa</taxon>
        <taxon>Arthropoda</taxon>
        <taxon>Hexapoda</taxon>
        <taxon>Insecta</taxon>
        <taxon>Pterygota</taxon>
        <taxon>Neoptera</taxon>
        <taxon>Paraneoptera</taxon>
        <taxon>Hemiptera</taxon>
        <taxon>Heteroptera</taxon>
        <taxon>Panheteroptera</taxon>
        <taxon>Cimicomorpha</taxon>
        <taxon>Miridae</taxon>
        <taxon>Dicyphina</taxon>
        <taxon>Nesidiocoris</taxon>
    </lineage>
</organism>
<gene>
    <name evidence="5" type="ORF">NTJ_09703</name>
</gene>
<dbReference type="GO" id="GO:0016301">
    <property type="term" value="F:kinase activity"/>
    <property type="evidence" value="ECO:0007669"/>
    <property type="project" value="UniProtKB-KW"/>
</dbReference>
<proteinExistence type="inferred from homology"/>
<dbReference type="InterPro" id="IPR039430">
    <property type="entry name" value="Thymidylate_kin-like_dom"/>
</dbReference>
<evidence type="ECO:0000256" key="3">
    <source>
        <dbReference type="ARBA" id="ARBA00022840"/>
    </source>
</evidence>
<protein>
    <submittedName>
        <fullName evidence="5">Cytidine monophosphate (UMP-CMP) kinase 2, mitochondrial</fullName>
    </submittedName>
</protein>
<evidence type="ECO:0000259" key="4">
    <source>
        <dbReference type="Pfam" id="PF02223"/>
    </source>
</evidence>
<accession>A0ABN7AXI1</accession>
<dbReference type="PANTHER" id="PTHR10344">
    <property type="entry name" value="THYMIDYLATE KINASE"/>
    <property type="match status" value="1"/>
</dbReference>
<evidence type="ECO:0000256" key="2">
    <source>
        <dbReference type="ARBA" id="ARBA00022741"/>
    </source>
</evidence>
<evidence type="ECO:0000313" key="6">
    <source>
        <dbReference type="Proteomes" id="UP001307889"/>
    </source>
</evidence>
<keyword evidence="5" id="KW-0808">Transferase</keyword>
<keyword evidence="6" id="KW-1185">Reference proteome</keyword>